<dbReference type="AlphaFoldDB" id="A0A6J4Q8T2"/>
<feature type="non-terminal residue" evidence="2">
    <location>
        <position position="30"/>
    </location>
</feature>
<feature type="compositionally biased region" description="Basic and acidic residues" evidence="1">
    <location>
        <begin position="1"/>
        <end position="17"/>
    </location>
</feature>
<reference evidence="2" key="1">
    <citation type="submission" date="2020-02" db="EMBL/GenBank/DDBJ databases">
        <authorList>
            <person name="Meier V. D."/>
        </authorList>
    </citation>
    <scope>NUCLEOTIDE SEQUENCE</scope>
    <source>
        <strain evidence="2">AVDCRST_MAG74</strain>
    </source>
</reference>
<evidence type="ECO:0000313" key="2">
    <source>
        <dbReference type="EMBL" id="CAA9433769.1"/>
    </source>
</evidence>
<sequence length="30" mass="3651">GTFDSRKSRPHARRELRAYTNQTRRPHRLS</sequence>
<dbReference type="EMBL" id="CADCUR010000317">
    <property type="protein sequence ID" value="CAA9433769.1"/>
    <property type="molecule type" value="Genomic_DNA"/>
</dbReference>
<gene>
    <name evidence="2" type="ORF">AVDCRST_MAG74-3910</name>
</gene>
<evidence type="ECO:0000256" key="1">
    <source>
        <dbReference type="SAM" id="MobiDB-lite"/>
    </source>
</evidence>
<organism evidence="2">
    <name type="scientific">uncultured Pyrinomonadaceae bacterium</name>
    <dbReference type="NCBI Taxonomy" id="2283094"/>
    <lineage>
        <taxon>Bacteria</taxon>
        <taxon>Pseudomonadati</taxon>
        <taxon>Acidobacteriota</taxon>
        <taxon>Blastocatellia</taxon>
        <taxon>Blastocatellales</taxon>
        <taxon>Pyrinomonadaceae</taxon>
        <taxon>environmental samples</taxon>
    </lineage>
</organism>
<accession>A0A6J4Q8T2</accession>
<proteinExistence type="predicted"/>
<protein>
    <submittedName>
        <fullName evidence="2">Uncharacterized protein</fullName>
    </submittedName>
</protein>
<name>A0A6J4Q8T2_9BACT</name>
<feature type="region of interest" description="Disordered" evidence="1">
    <location>
        <begin position="1"/>
        <end position="30"/>
    </location>
</feature>
<feature type="non-terminal residue" evidence="2">
    <location>
        <position position="1"/>
    </location>
</feature>